<dbReference type="Proteomes" id="UP001638806">
    <property type="component" value="Unassembled WGS sequence"/>
</dbReference>
<protein>
    <submittedName>
        <fullName evidence="1">Uncharacterized protein</fullName>
    </submittedName>
</protein>
<reference evidence="1" key="1">
    <citation type="submission" date="2024-12" db="EMBL/GenBank/DDBJ databases">
        <title>Comparative genomics and development of molecular markers within Purpureocillium lilacinum and among Purpureocillium species.</title>
        <authorList>
            <person name="Yeh Z.-Y."/>
            <person name="Ni N.-T."/>
            <person name="Lo P.-H."/>
            <person name="Mushyakhwo K."/>
            <person name="Lin C.-F."/>
            <person name="Nai Y.-S."/>
        </authorList>
    </citation>
    <scope>NUCLEOTIDE SEQUENCE</scope>
    <source>
        <strain evidence="1">NCHU-NPUST-175</strain>
    </source>
</reference>
<proteinExistence type="predicted"/>
<dbReference type="EMBL" id="JBGNUJ010000002">
    <property type="protein sequence ID" value="KAL3964310.1"/>
    <property type="molecule type" value="Genomic_DNA"/>
</dbReference>
<gene>
    <name evidence="1" type="ORF">ACCO45_001314</name>
</gene>
<name>A0ACC4E9H5_PURLI</name>
<keyword evidence="2" id="KW-1185">Reference proteome</keyword>
<comment type="caution">
    <text evidence="1">The sequence shown here is derived from an EMBL/GenBank/DDBJ whole genome shotgun (WGS) entry which is preliminary data.</text>
</comment>
<accession>A0ACC4E9H5</accession>
<sequence length="478" mass="52570">MPVVDAAWPAARKHGAFCLAHGRPGRMRISFRRPAPKEKRTASRVEARFTIPDDSGTGTSQGSTIALDIGRRPRPRSATAIHSPQPLRCGRFMVFVRVVRSTYLSVAIGRARELKPTQLGWARTGSLWKRPVAAVAMLDTPCAGAPALENWLYLESFATSGGFARWFARIVQYCSSFGPVHESIWSCGNARLARCMDARLELGPRHGSTRLAQPITHVCLARRYHRLHLPCPPTEEQLGVICAKAQTSDEDNCTELGQDASTTLKPLMPQAEPAAVVPLARWRAAQPETLALHKNVDGAFGRWSAMHQSPRRAGGLALMSYAAPTWFTTCRALCTEGQRVPGWRDGRDGRWANTTASWGMQWRVARGASRGWTGQRAWKRSSRPGLHQLCSAVGPRHGCMDPWMSLVQAVAVHKQAHATCISVPAPRFVPAGAPKQPRIRHIHRLRDAPVACSLSSPLFSTEAWRRAHGGLARAQDCL</sequence>
<organism evidence="1 2">
    <name type="scientific">Purpureocillium lilacinum</name>
    <name type="common">Paecilomyces lilacinus</name>
    <dbReference type="NCBI Taxonomy" id="33203"/>
    <lineage>
        <taxon>Eukaryota</taxon>
        <taxon>Fungi</taxon>
        <taxon>Dikarya</taxon>
        <taxon>Ascomycota</taxon>
        <taxon>Pezizomycotina</taxon>
        <taxon>Sordariomycetes</taxon>
        <taxon>Hypocreomycetidae</taxon>
        <taxon>Hypocreales</taxon>
        <taxon>Ophiocordycipitaceae</taxon>
        <taxon>Purpureocillium</taxon>
    </lineage>
</organism>
<evidence type="ECO:0000313" key="1">
    <source>
        <dbReference type="EMBL" id="KAL3964310.1"/>
    </source>
</evidence>
<evidence type="ECO:0000313" key="2">
    <source>
        <dbReference type="Proteomes" id="UP001638806"/>
    </source>
</evidence>